<protein>
    <submittedName>
        <fullName evidence="2">Uncharacterized protein</fullName>
    </submittedName>
</protein>
<keyword evidence="1" id="KW-0812">Transmembrane</keyword>
<name>A0ABR2ZWL5_9AGAR</name>
<comment type="caution">
    <text evidence="2">The sequence shown here is derived from an EMBL/GenBank/DDBJ whole genome shotgun (WGS) entry which is preliminary data.</text>
</comment>
<dbReference type="EMBL" id="JBBXMP010000042">
    <property type="protein sequence ID" value="KAL0065798.1"/>
    <property type="molecule type" value="Genomic_DNA"/>
</dbReference>
<keyword evidence="3" id="KW-1185">Reference proteome</keyword>
<sequence>MTKQTAQYEYQMKELEHKFSESLSNFRAIDSLLQEAFTGLKRTSKRADRALDHQVPAINNDLEESLKVLTELDQTLPAIRKQVMEIRTLYDSGRDKAQTLVSHLRWLNTEFYERWRVTIFTSSSPVSSQWKIIMRFLFTISFVICCWLAWISVLGGYRAYRHKLVWGERLMS</sequence>
<reference evidence="2 3" key="1">
    <citation type="submission" date="2024-05" db="EMBL/GenBank/DDBJ databases">
        <title>A draft genome resource for the thread blight pathogen Marasmius tenuissimus strain MS-2.</title>
        <authorList>
            <person name="Yulfo-Soto G.E."/>
            <person name="Baruah I.K."/>
            <person name="Amoako-Attah I."/>
            <person name="Bukari Y."/>
            <person name="Meinhardt L.W."/>
            <person name="Bailey B.A."/>
            <person name="Cohen S.P."/>
        </authorList>
    </citation>
    <scope>NUCLEOTIDE SEQUENCE [LARGE SCALE GENOMIC DNA]</scope>
    <source>
        <strain evidence="2 3">MS-2</strain>
    </source>
</reference>
<gene>
    <name evidence="2" type="ORF">AAF712_007101</name>
</gene>
<organism evidence="2 3">
    <name type="scientific">Marasmius tenuissimus</name>
    <dbReference type="NCBI Taxonomy" id="585030"/>
    <lineage>
        <taxon>Eukaryota</taxon>
        <taxon>Fungi</taxon>
        <taxon>Dikarya</taxon>
        <taxon>Basidiomycota</taxon>
        <taxon>Agaricomycotina</taxon>
        <taxon>Agaricomycetes</taxon>
        <taxon>Agaricomycetidae</taxon>
        <taxon>Agaricales</taxon>
        <taxon>Marasmiineae</taxon>
        <taxon>Marasmiaceae</taxon>
        <taxon>Marasmius</taxon>
    </lineage>
</organism>
<feature type="transmembrane region" description="Helical" evidence="1">
    <location>
        <begin position="136"/>
        <end position="160"/>
    </location>
</feature>
<evidence type="ECO:0000313" key="3">
    <source>
        <dbReference type="Proteomes" id="UP001437256"/>
    </source>
</evidence>
<evidence type="ECO:0000256" key="1">
    <source>
        <dbReference type="SAM" id="Phobius"/>
    </source>
</evidence>
<proteinExistence type="predicted"/>
<evidence type="ECO:0000313" key="2">
    <source>
        <dbReference type="EMBL" id="KAL0065798.1"/>
    </source>
</evidence>
<keyword evidence="1" id="KW-0472">Membrane</keyword>
<dbReference type="Proteomes" id="UP001437256">
    <property type="component" value="Unassembled WGS sequence"/>
</dbReference>
<keyword evidence="1" id="KW-1133">Transmembrane helix</keyword>
<accession>A0ABR2ZWL5</accession>